<feature type="region of interest" description="Disordered" evidence="1">
    <location>
        <begin position="487"/>
        <end position="594"/>
    </location>
</feature>
<dbReference type="OrthoDB" id="1751052at2759"/>
<feature type="region of interest" description="Disordered" evidence="1">
    <location>
        <begin position="27"/>
        <end position="66"/>
    </location>
</feature>
<evidence type="ECO:0000313" key="3">
    <source>
        <dbReference type="Proteomes" id="UP000796880"/>
    </source>
</evidence>
<keyword evidence="3" id="KW-1185">Reference proteome</keyword>
<feature type="compositionally biased region" description="Polar residues" evidence="1">
    <location>
        <begin position="497"/>
        <end position="512"/>
    </location>
</feature>
<evidence type="ECO:0000256" key="1">
    <source>
        <dbReference type="SAM" id="MobiDB-lite"/>
    </source>
</evidence>
<feature type="compositionally biased region" description="Polar residues" evidence="1">
    <location>
        <begin position="403"/>
        <end position="416"/>
    </location>
</feature>
<reference evidence="2" key="1">
    <citation type="submission" date="2020-03" db="EMBL/GenBank/DDBJ databases">
        <title>A high-quality chromosome-level genome assembly of a woody plant with both climbing and erect habits, Rhamnella rubrinervis.</title>
        <authorList>
            <person name="Lu Z."/>
            <person name="Yang Y."/>
            <person name="Zhu X."/>
            <person name="Sun Y."/>
        </authorList>
    </citation>
    <scope>NUCLEOTIDE SEQUENCE</scope>
    <source>
        <strain evidence="2">BYM</strain>
        <tissue evidence="2">Leaf</tissue>
    </source>
</reference>
<feature type="compositionally biased region" description="Basic and acidic residues" evidence="1">
    <location>
        <begin position="547"/>
        <end position="558"/>
    </location>
</feature>
<proteinExistence type="predicted"/>
<evidence type="ECO:0000313" key="2">
    <source>
        <dbReference type="EMBL" id="KAF3445764.1"/>
    </source>
</evidence>
<feature type="compositionally biased region" description="Polar residues" evidence="1">
    <location>
        <begin position="27"/>
        <end position="48"/>
    </location>
</feature>
<sequence>MEISETDGETGGTLEFDFLFDEVDLLTNQETTQAPSNHQNETAASISTDKGDQLGASGESDKAQANPHEVDTILNASQVVELQKHGATCEISSGTTSFVNALNLAQQGLLISAPPPPPTPQPYPPSATGNPPCTQLVPMTSNNANAWETSRPSSTPFSWTTIPQPPLSPAPAPTTPFQTVDQPEANQLQMINYPLPYQRQPNINIAAYNPNDQNVKAPHRFDKLPLPQQPNQVMAANNVTDPQFMPLPQQATSFRPAQQLPKQPQQVQPMAPNFYDPNCVYTMQPGFCMPPLRPPQFAYATYQQPNDQMRPIVQDSFQPAGSSMPSRVRIQPLNDAQVNQCQRIQMMPNVVVPQLSNTVPPADHHQQPLMKSAGLQQVSMTPTVCNPLQNSFVVTGPRTLLRPQQASDQHQQQVNIGTPMMGNDDDDHTPHDPQLDSTPVDHPALESPSVHSRQNTLELQEILNNRRTNTKPTAAVPTYQTYVLNSLTERERRDHNTTALTIPTQSKSSSPSKLKEQRTSERVERRSRKAGKRKGVGDLSVPSKRSKKEEVGRQEKRSTASKSSAANQEVTVVNNRTSQSEENEADNSSVSDPLITLRRVKNACYDPRFESKDRCIWGLDASKGFVSHKD</sequence>
<dbReference type="AlphaFoldDB" id="A0A8K0H512"/>
<feature type="compositionally biased region" description="Basic and acidic residues" evidence="1">
    <location>
        <begin position="513"/>
        <end position="524"/>
    </location>
</feature>
<feature type="compositionally biased region" description="Polar residues" evidence="1">
    <location>
        <begin position="560"/>
        <end position="591"/>
    </location>
</feature>
<feature type="compositionally biased region" description="Basic residues" evidence="1">
    <location>
        <begin position="525"/>
        <end position="534"/>
    </location>
</feature>
<comment type="caution">
    <text evidence="2">The sequence shown here is derived from an EMBL/GenBank/DDBJ whole genome shotgun (WGS) entry which is preliminary data.</text>
</comment>
<dbReference type="EMBL" id="VOIH02000005">
    <property type="protein sequence ID" value="KAF3445764.1"/>
    <property type="molecule type" value="Genomic_DNA"/>
</dbReference>
<dbReference type="Proteomes" id="UP000796880">
    <property type="component" value="Unassembled WGS sequence"/>
</dbReference>
<feature type="region of interest" description="Disordered" evidence="1">
    <location>
        <begin position="403"/>
        <end position="455"/>
    </location>
</feature>
<organism evidence="2 3">
    <name type="scientific">Rhamnella rubrinervis</name>
    <dbReference type="NCBI Taxonomy" id="2594499"/>
    <lineage>
        <taxon>Eukaryota</taxon>
        <taxon>Viridiplantae</taxon>
        <taxon>Streptophyta</taxon>
        <taxon>Embryophyta</taxon>
        <taxon>Tracheophyta</taxon>
        <taxon>Spermatophyta</taxon>
        <taxon>Magnoliopsida</taxon>
        <taxon>eudicotyledons</taxon>
        <taxon>Gunneridae</taxon>
        <taxon>Pentapetalae</taxon>
        <taxon>rosids</taxon>
        <taxon>fabids</taxon>
        <taxon>Rosales</taxon>
        <taxon>Rhamnaceae</taxon>
        <taxon>rhamnoid group</taxon>
        <taxon>Rhamneae</taxon>
        <taxon>Rhamnella</taxon>
    </lineage>
</organism>
<gene>
    <name evidence="2" type="ORF">FNV43_RR10941</name>
</gene>
<name>A0A8K0H512_9ROSA</name>
<protein>
    <submittedName>
        <fullName evidence="2">Uncharacterized protein</fullName>
    </submittedName>
</protein>
<accession>A0A8K0H512</accession>